<dbReference type="AlphaFoldDB" id="A0AAQ4Q7T1"/>
<name>A0AAQ4Q7T1_GASAC</name>
<reference evidence="2 3" key="1">
    <citation type="journal article" date="2021" name="G3 (Bethesda)">
        <title>Improved contiguity of the threespine stickleback genome using long-read sequencing.</title>
        <authorList>
            <person name="Nath S."/>
            <person name="Shaw D.E."/>
            <person name="White M.A."/>
        </authorList>
    </citation>
    <scope>NUCLEOTIDE SEQUENCE [LARGE SCALE GENOMIC DNA]</scope>
    <source>
        <strain evidence="2 3">Lake Benthic</strain>
    </source>
</reference>
<sequence>MGRSRPGHTHKRPAHTASSSMRTKYQRVVMANQQKKGFLCEDRIFSSPVCQNEHPGPDSFGLISSTVVESPCFATEGNQTSQAFSNPRRGLPVPYAHNLPSTFVNKNHFSFRTSSVFRLPVAVRLDGPKHSPPAPDLYDVGYGRRDRWSSVDGASPFLSKAGHNSFFQIEDRPSPCHYEVSDHLIQNAYKAIVSPFKSKSQRIPPPIDSRLPGAGAYSPYQTPLPGKRAVLLEGFYLAIAAPAMVVDPPSPGLGRYIRDCNGLAERPMSTAVFASRTERISQRLLAYTRPGPGFYEPKQSFCRNDSTVWLPV</sequence>
<feature type="region of interest" description="Disordered" evidence="1">
    <location>
        <begin position="1"/>
        <end position="25"/>
    </location>
</feature>
<proteinExistence type="predicted"/>
<protein>
    <submittedName>
        <fullName evidence="2">Sperm-tail PG-rich repeat containing 1</fullName>
    </submittedName>
</protein>
<feature type="compositionally biased region" description="Basic residues" evidence="1">
    <location>
        <begin position="1"/>
        <end position="14"/>
    </location>
</feature>
<dbReference type="GO" id="GO:0044727">
    <property type="term" value="P:epigenetic programing of male pronucleus"/>
    <property type="evidence" value="ECO:0007669"/>
    <property type="project" value="TreeGrafter"/>
</dbReference>
<dbReference type="KEGG" id="gat:120825934"/>
<dbReference type="GeneTree" id="ENSGT00390000011598"/>
<dbReference type="GO" id="GO:0003682">
    <property type="term" value="F:chromatin binding"/>
    <property type="evidence" value="ECO:0007669"/>
    <property type="project" value="TreeGrafter"/>
</dbReference>
<dbReference type="GO" id="GO:0001940">
    <property type="term" value="C:male pronucleus"/>
    <property type="evidence" value="ECO:0007669"/>
    <property type="project" value="TreeGrafter"/>
</dbReference>
<dbReference type="GeneID" id="120825934"/>
<dbReference type="RefSeq" id="XP_040043725.1">
    <property type="nucleotide sequence ID" value="XM_040187791.1"/>
</dbReference>
<dbReference type="PANTHER" id="PTHR35678:SF1">
    <property type="entry name" value="PROTEIN STPG4"/>
    <property type="match status" value="1"/>
</dbReference>
<reference evidence="2" key="3">
    <citation type="submission" date="2025-09" db="UniProtKB">
        <authorList>
            <consortium name="Ensembl"/>
        </authorList>
    </citation>
    <scope>IDENTIFICATION</scope>
</reference>
<evidence type="ECO:0000313" key="2">
    <source>
        <dbReference type="Ensembl" id="ENSGACP00000046231.1"/>
    </source>
</evidence>
<keyword evidence="3" id="KW-1185">Reference proteome</keyword>
<dbReference type="GO" id="GO:0042393">
    <property type="term" value="F:histone binding"/>
    <property type="evidence" value="ECO:0007669"/>
    <property type="project" value="TreeGrafter"/>
</dbReference>
<dbReference type="CTD" id="90529"/>
<dbReference type="GO" id="GO:0042585">
    <property type="term" value="C:germinal vesicle"/>
    <property type="evidence" value="ECO:0007669"/>
    <property type="project" value="TreeGrafter"/>
</dbReference>
<accession>A0AAQ4Q7T1</accession>
<dbReference type="GO" id="GO:0001939">
    <property type="term" value="C:female pronucleus"/>
    <property type="evidence" value="ECO:0007669"/>
    <property type="project" value="TreeGrafter"/>
</dbReference>
<reference evidence="2" key="2">
    <citation type="submission" date="2025-08" db="UniProtKB">
        <authorList>
            <consortium name="Ensembl"/>
        </authorList>
    </citation>
    <scope>IDENTIFICATION</scope>
</reference>
<organism evidence="2 3">
    <name type="scientific">Gasterosteus aculeatus aculeatus</name>
    <name type="common">three-spined stickleback</name>
    <dbReference type="NCBI Taxonomy" id="481459"/>
    <lineage>
        <taxon>Eukaryota</taxon>
        <taxon>Metazoa</taxon>
        <taxon>Chordata</taxon>
        <taxon>Craniata</taxon>
        <taxon>Vertebrata</taxon>
        <taxon>Euteleostomi</taxon>
        <taxon>Actinopterygii</taxon>
        <taxon>Neopterygii</taxon>
        <taxon>Teleostei</taxon>
        <taxon>Neoteleostei</taxon>
        <taxon>Acanthomorphata</taxon>
        <taxon>Eupercaria</taxon>
        <taxon>Perciformes</taxon>
        <taxon>Cottioidei</taxon>
        <taxon>Gasterosteales</taxon>
        <taxon>Gasterosteidae</taxon>
        <taxon>Gasterosteus</taxon>
    </lineage>
</organism>
<dbReference type="PANTHER" id="PTHR35678">
    <property type="entry name" value="PROTEIN STPG4"/>
    <property type="match status" value="1"/>
</dbReference>
<dbReference type="Ensembl" id="ENSGACT00000048509.1">
    <property type="protein sequence ID" value="ENSGACP00000046231.1"/>
    <property type="gene ID" value="ENSGACG00000033805.1"/>
</dbReference>
<evidence type="ECO:0000256" key="1">
    <source>
        <dbReference type="SAM" id="MobiDB-lite"/>
    </source>
</evidence>
<dbReference type="Proteomes" id="UP000007635">
    <property type="component" value="Chromosome X"/>
</dbReference>
<evidence type="ECO:0000313" key="3">
    <source>
        <dbReference type="Proteomes" id="UP000007635"/>
    </source>
</evidence>